<feature type="region of interest" description="Disordered" evidence="1">
    <location>
        <begin position="49"/>
        <end position="84"/>
    </location>
</feature>
<reference evidence="2" key="1">
    <citation type="submission" date="2020-07" db="EMBL/GenBank/DDBJ databases">
        <title>Multicomponent nature underlies the extraordinary mechanical properties of spider dragline silk.</title>
        <authorList>
            <person name="Kono N."/>
            <person name="Nakamura H."/>
            <person name="Mori M."/>
            <person name="Yoshida Y."/>
            <person name="Ohtoshi R."/>
            <person name="Malay A.D."/>
            <person name="Moran D.A.P."/>
            <person name="Tomita M."/>
            <person name="Numata K."/>
            <person name="Arakawa K."/>
        </authorList>
    </citation>
    <scope>NUCLEOTIDE SEQUENCE</scope>
</reference>
<keyword evidence="3" id="KW-1185">Reference proteome</keyword>
<protein>
    <submittedName>
        <fullName evidence="2">Stress response protein nst1</fullName>
    </submittedName>
</protein>
<proteinExistence type="predicted"/>
<organism evidence="2 3">
    <name type="scientific">Trichonephila clavata</name>
    <name type="common">Joro spider</name>
    <name type="synonym">Nephila clavata</name>
    <dbReference type="NCBI Taxonomy" id="2740835"/>
    <lineage>
        <taxon>Eukaryota</taxon>
        <taxon>Metazoa</taxon>
        <taxon>Ecdysozoa</taxon>
        <taxon>Arthropoda</taxon>
        <taxon>Chelicerata</taxon>
        <taxon>Arachnida</taxon>
        <taxon>Araneae</taxon>
        <taxon>Araneomorphae</taxon>
        <taxon>Entelegynae</taxon>
        <taxon>Araneoidea</taxon>
        <taxon>Nephilidae</taxon>
        <taxon>Trichonephila</taxon>
    </lineage>
</organism>
<sequence length="84" mass="9299">MVVNDIDGLPELSAYSLDRKFGEDCMSRSMVSLSSSAFRGRKRTDITSRLARERIIKPYVTPQGKDTSRSPSRPQSSISGTSET</sequence>
<gene>
    <name evidence="2" type="primary">X975_04959</name>
    <name evidence="2" type="ORF">TNCT_258551</name>
</gene>
<comment type="caution">
    <text evidence="2">The sequence shown here is derived from an EMBL/GenBank/DDBJ whole genome shotgun (WGS) entry which is preliminary data.</text>
</comment>
<feature type="compositionally biased region" description="Low complexity" evidence="1">
    <location>
        <begin position="69"/>
        <end position="84"/>
    </location>
</feature>
<name>A0A8X6G4K6_TRICU</name>
<dbReference type="Proteomes" id="UP000887116">
    <property type="component" value="Unassembled WGS sequence"/>
</dbReference>
<evidence type="ECO:0000313" key="2">
    <source>
        <dbReference type="EMBL" id="GFQ95498.1"/>
    </source>
</evidence>
<dbReference type="EMBL" id="BMAO01014517">
    <property type="protein sequence ID" value="GFQ95498.1"/>
    <property type="molecule type" value="Genomic_DNA"/>
</dbReference>
<accession>A0A8X6G4K6</accession>
<evidence type="ECO:0000313" key="3">
    <source>
        <dbReference type="Proteomes" id="UP000887116"/>
    </source>
</evidence>
<evidence type="ECO:0000256" key="1">
    <source>
        <dbReference type="SAM" id="MobiDB-lite"/>
    </source>
</evidence>
<dbReference type="AlphaFoldDB" id="A0A8X6G4K6"/>